<dbReference type="RefSeq" id="WP_344817962.1">
    <property type="nucleotide sequence ID" value="NZ_BAABCP010000001.1"/>
</dbReference>
<evidence type="ECO:0000313" key="2">
    <source>
        <dbReference type="Proteomes" id="UP001501591"/>
    </source>
</evidence>
<organism evidence="1 2">
    <name type="scientific">Microbacterium soli</name>
    <dbReference type="NCBI Taxonomy" id="446075"/>
    <lineage>
        <taxon>Bacteria</taxon>
        <taxon>Bacillati</taxon>
        <taxon>Actinomycetota</taxon>
        <taxon>Actinomycetes</taxon>
        <taxon>Micrococcales</taxon>
        <taxon>Microbacteriaceae</taxon>
        <taxon>Microbacterium</taxon>
    </lineage>
</organism>
<dbReference type="Proteomes" id="UP001501591">
    <property type="component" value="Unassembled WGS sequence"/>
</dbReference>
<evidence type="ECO:0000313" key="1">
    <source>
        <dbReference type="EMBL" id="GAA3929630.1"/>
    </source>
</evidence>
<proteinExistence type="predicted"/>
<dbReference type="InterPro" id="IPR049249">
    <property type="entry name" value="DUF6882"/>
</dbReference>
<dbReference type="EMBL" id="BAABCP010000001">
    <property type="protein sequence ID" value="GAA3929630.1"/>
    <property type="molecule type" value="Genomic_DNA"/>
</dbReference>
<accession>A0ABP7MTU2</accession>
<reference evidence="2" key="1">
    <citation type="journal article" date="2019" name="Int. J. Syst. Evol. Microbiol.">
        <title>The Global Catalogue of Microorganisms (GCM) 10K type strain sequencing project: providing services to taxonomists for standard genome sequencing and annotation.</title>
        <authorList>
            <consortium name="The Broad Institute Genomics Platform"/>
            <consortium name="The Broad Institute Genome Sequencing Center for Infectious Disease"/>
            <person name="Wu L."/>
            <person name="Ma J."/>
        </authorList>
    </citation>
    <scope>NUCLEOTIDE SEQUENCE [LARGE SCALE GENOMIC DNA]</scope>
    <source>
        <strain evidence="2">JCM 17024</strain>
    </source>
</reference>
<sequence length="243" mass="25902">MTFETLRALADRAALFTALRQDQLRTATDALGEHRWDVDLLAGAFTCTSIDDPRRTVSAVPHLLASIAPGPRSLMWSWALPQGDRAGVAEQLRAYGHQHGIAELTEGEVPFPDDAGDDLEAWMTELGHVIGGAATEITGRSPYYTASVDGARAVLLLDGAIAPLTVESALTALPRLLSGLALRDPRASVWDLGRLAGWQLEWGDDAFTAAVLTDATGSATFRFDAFARITDVSGTLAQVHPVG</sequence>
<comment type="caution">
    <text evidence="1">The sequence shown here is derived from an EMBL/GenBank/DDBJ whole genome shotgun (WGS) entry which is preliminary data.</text>
</comment>
<name>A0ABP7MTU2_9MICO</name>
<protein>
    <submittedName>
        <fullName evidence="1">Uncharacterized protein</fullName>
    </submittedName>
</protein>
<keyword evidence="2" id="KW-1185">Reference proteome</keyword>
<gene>
    <name evidence="1" type="ORF">GCM10022383_05460</name>
</gene>
<dbReference type="Pfam" id="PF21813">
    <property type="entry name" value="DUF6882"/>
    <property type="match status" value="1"/>
</dbReference>